<keyword evidence="2" id="KW-1185">Reference proteome</keyword>
<organism evidence="1 2">
    <name type="scientific">Kitasatospora terrestris</name>
    <dbReference type="NCBI Taxonomy" id="258051"/>
    <lineage>
        <taxon>Bacteria</taxon>
        <taxon>Bacillati</taxon>
        <taxon>Actinomycetota</taxon>
        <taxon>Actinomycetes</taxon>
        <taxon>Kitasatosporales</taxon>
        <taxon>Streptomycetaceae</taxon>
        <taxon>Kitasatospora</taxon>
    </lineage>
</organism>
<proteinExistence type="predicted"/>
<name>A0ABP9DAF7_9ACTN</name>
<comment type="caution">
    <text evidence="1">The sequence shown here is derived from an EMBL/GenBank/DDBJ whole genome shotgun (WGS) entry which is preliminary data.</text>
</comment>
<gene>
    <name evidence="1" type="ORF">GCM10023235_03940</name>
</gene>
<evidence type="ECO:0000313" key="2">
    <source>
        <dbReference type="Proteomes" id="UP001501752"/>
    </source>
</evidence>
<protein>
    <submittedName>
        <fullName evidence="1">Uncharacterized protein</fullName>
    </submittedName>
</protein>
<dbReference type="RefSeq" id="WP_345694996.1">
    <property type="nucleotide sequence ID" value="NZ_BAABIS010000001.1"/>
</dbReference>
<sequence length="50" mass="5773">MTYHLDTARATIDERLREASEYRLARAIRLRDRAEATARRARQVLSTLGA</sequence>
<reference evidence="2" key="1">
    <citation type="journal article" date="2019" name="Int. J. Syst. Evol. Microbiol.">
        <title>The Global Catalogue of Microorganisms (GCM) 10K type strain sequencing project: providing services to taxonomists for standard genome sequencing and annotation.</title>
        <authorList>
            <consortium name="The Broad Institute Genomics Platform"/>
            <consortium name="The Broad Institute Genome Sequencing Center for Infectious Disease"/>
            <person name="Wu L."/>
            <person name="Ma J."/>
        </authorList>
    </citation>
    <scope>NUCLEOTIDE SEQUENCE [LARGE SCALE GENOMIC DNA]</scope>
    <source>
        <strain evidence="2">JCM 13006</strain>
    </source>
</reference>
<dbReference type="EMBL" id="BAABIS010000001">
    <property type="protein sequence ID" value="GAA4832725.1"/>
    <property type="molecule type" value="Genomic_DNA"/>
</dbReference>
<evidence type="ECO:0000313" key="1">
    <source>
        <dbReference type="EMBL" id="GAA4832725.1"/>
    </source>
</evidence>
<accession>A0ABP9DAF7</accession>
<dbReference type="Proteomes" id="UP001501752">
    <property type="component" value="Unassembled WGS sequence"/>
</dbReference>